<dbReference type="Pfam" id="PF00450">
    <property type="entry name" value="Peptidase_S10"/>
    <property type="match status" value="2"/>
</dbReference>
<keyword evidence="9" id="KW-1185">Reference proteome</keyword>
<evidence type="ECO:0000256" key="4">
    <source>
        <dbReference type="ARBA" id="ARBA00022729"/>
    </source>
</evidence>
<dbReference type="STRING" id="51028.A0A0N4UXZ3"/>
<feature type="chain" id="PRO_5043122519" evidence="7">
    <location>
        <begin position="24"/>
        <end position="509"/>
    </location>
</feature>
<evidence type="ECO:0000313" key="10">
    <source>
        <dbReference type="WBParaSite" id="EVEC_0000243101-mRNA-1"/>
    </source>
</evidence>
<evidence type="ECO:0000256" key="1">
    <source>
        <dbReference type="ARBA" id="ARBA00009431"/>
    </source>
</evidence>
<dbReference type="GO" id="GO:0006508">
    <property type="term" value="P:proteolysis"/>
    <property type="evidence" value="ECO:0007669"/>
    <property type="project" value="UniProtKB-KW"/>
</dbReference>
<reference evidence="10" key="1">
    <citation type="submission" date="2017-02" db="UniProtKB">
        <authorList>
            <consortium name="WormBaseParasite"/>
        </authorList>
    </citation>
    <scope>IDENTIFICATION</scope>
</reference>
<dbReference type="OrthoDB" id="443318at2759"/>
<dbReference type="InterPro" id="IPR029058">
    <property type="entry name" value="AB_hydrolase_fold"/>
</dbReference>
<feature type="signal peptide" evidence="7">
    <location>
        <begin position="1"/>
        <end position="23"/>
    </location>
</feature>
<name>A0A0N4UXZ3_ENTVE</name>
<gene>
    <name evidence="8" type="ORF">EVEC_LOCUS2139</name>
</gene>
<dbReference type="WBParaSite" id="EVEC_0000243101-mRNA-1">
    <property type="protein sequence ID" value="EVEC_0000243101-mRNA-1"/>
    <property type="gene ID" value="EVEC_0000243101"/>
</dbReference>
<accession>A0A0N4UXZ3</accession>
<evidence type="ECO:0000256" key="3">
    <source>
        <dbReference type="ARBA" id="ARBA00022670"/>
    </source>
</evidence>
<evidence type="ECO:0000313" key="8">
    <source>
        <dbReference type="EMBL" id="VDD86996.1"/>
    </source>
</evidence>
<keyword evidence="3" id="KW-0645">Protease</keyword>
<keyword evidence="2" id="KW-0121">Carboxypeptidase</keyword>
<evidence type="ECO:0000313" key="9">
    <source>
        <dbReference type="Proteomes" id="UP000274131"/>
    </source>
</evidence>
<protein>
    <submittedName>
        <fullName evidence="10">Serine carboxypeptidase</fullName>
    </submittedName>
</protein>
<dbReference type="Proteomes" id="UP000274131">
    <property type="component" value="Unassembled WGS sequence"/>
</dbReference>
<dbReference type="AlphaFoldDB" id="A0A0N4UXZ3"/>
<reference evidence="8 9" key="2">
    <citation type="submission" date="2018-10" db="EMBL/GenBank/DDBJ databases">
        <authorList>
            <consortium name="Pathogen Informatics"/>
        </authorList>
    </citation>
    <scope>NUCLEOTIDE SEQUENCE [LARGE SCALE GENOMIC DNA]</scope>
</reference>
<dbReference type="PRINTS" id="PR00724">
    <property type="entry name" value="CRBOXYPTASEC"/>
</dbReference>
<comment type="similarity">
    <text evidence="1">Belongs to the peptidase S10 family.</text>
</comment>
<dbReference type="InterPro" id="IPR001563">
    <property type="entry name" value="Peptidase_S10"/>
</dbReference>
<evidence type="ECO:0000256" key="5">
    <source>
        <dbReference type="ARBA" id="ARBA00022801"/>
    </source>
</evidence>
<dbReference type="PANTHER" id="PTHR11802:SF3">
    <property type="entry name" value="RETINOID-INDUCIBLE SERINE CARBOXYPEPTIDASE"/>
    <property type="match status" value="1"/>
</dbReference>
<dbReference type="GO" id="GO:0004185">
    <property type="term" value="F:serine-type carboxypeptidase activity"/>
    <property type="evidence" value="ECO:0007669"/>
    <property type="project" value="InterPro"/>
</dbReference>
<dbReference type="PANTHER" id="PTHR11802">
    <property type="entry name" value="SERINE PROTEASE FAMILY S10 SERINE CARBOXYPEPTIDASE"/>
    <property type="match status" value="1"/>
</dbReference>
<organism evidence="10">
    <name type="scientific">Enterobius vermicularis</name>
    <name type="common">Human pinworm</name>
    <dbReference type="NCBI Taxonomy" id="51028"/>
    <lineage>
        <taxon>Eukaryota</taxon>
        <taxon>Metazoa</taxon>
        <taxon>Ecdysozoa</taxon>
        <taxon>Nematoda</taxon>
        <taxon>Chromadorea</taxon>
        <taxon>Rhabditida</taxon>
        <taxon>Spirurina</taxon>
        <taxon>Oxyuridomorpha</taxon>
        <taxon>Oxyuroidea</taxon>
        <taxon>Oxyuridae</taxon>
        <taxon>Enterobius</taxon>
    </lineage>
</organism>
<dbReference type="Gene3D" id="3.40.50.1820">
    <property type="entry name" value="alpha/beta hydrolase"/>
    <property type="match status" value="1"/>
</dbReference>
<dbReference type="EMBL" id="UXUI01007325">
    <property type="protein sequence ID" value="VDD86996.1"/>
    <property type="molecule type" value="Genomic_DNA"/>
</dbReference>
<keyword evidence="4 7" id="KW-0732">Signal</keyword>
<evidence type="ECO:0000256" key="7">
    <source>
        <dbReference type="SAM" id="SignalP"/>
    </source>
</evidence>
<proteinExistence type="inferred from homology"/>
<evidence type="ECO:0000256" key="2">
    <source>
        <dbReference type="ARBA" id="ARBA00022645"/>
    </source>
</evidence>
<keyword evidence="5" id="KW-0378">Hydrolase</keyword>
<keyword evidence="6" id="KW-0325">Glycoprotein</keyword>
<evidence type="ECO:0000256" key="6">
    <source>
        <dbReference type="ARBA" id="ARBA00023180"/>
    </source>
</evidence>
<dbReference type="SUPFAM" id="SSF53474">
    <property type="entry name" value="alpha/beta-Hydrolases"/>
    <property type="match status" value="1"/>
</dbReference>
<sequence length="509" mass="58842">MVYIRRALEIVICLFAFIRHLSGNLGPRSGSVKTLSGTITYDEEWGYMETRRGGHLFWWIYFVNDGNERPVILWIEGGPGSSSSGFGNFGQVGPKDFAGEDRQYTLVPFKNSSLYLLYISLCAPSYFDTNEGAFRLPCAIVMLSCIHTHFTHIFDLQNADLLFVDAPVGTGFSYVEDDFGFSDQENDVVKDLWYWCKNFFLLHRRFWNRPLFIFALSYGSKIAVQLAEVKSTEILVNFRGVTIGNSLMDGVDLLLIWGEYLHMLSLVDDYQKGLINRNAQKCEALKTVGVWENVTDCWLSTIHSIVKYSGDTSIFNVMKKHREDLWSRSAMELDKRLQILRRDVAFASYLELYDRVYTKEAMKQYMNTVVRQKLQVIPSKVFFEGQRSKVFQKLHADYLKPSYLVVDKLLQRGVNVAIYVGQLNVEAIGAMKWMFRLGWDGIKEFKQIRRVSFKAHCSTCGIDGFYKEYKNLQFWQILNAGHMVFYDDPASSLYMAQHILTSQMNDYRT</sequence>